<dbReference type="Pfam" id="PF14996">
    <property type="entry name" value="RMP"/>
    <property type="match status" value="1"/>
</dbReference>
<comment type="caution">
    <text evidence="6">The sequence shown here is derived from an EMBL/GenBank/DDBJ whole genome shotgun (WGS) entry which is preliminary data.</text>
</comment>
<name>A0A0P7U382_SCLFO</name>
<dbReference type="PANTHER" id="PTHR33958:SF1">
    <property type="entry name" value="CILIA- AND FLAGELLA-ASSOCIATED PROTEIN 418"/>
    <property type="match status" value="1"/>
</dbReference>
<dbReference type="PANTHER" id="PTHR33958">
    <property type="entry name" value="PROTEIN C8ORF37"/>
    <property type="match status" value="1"/>
</dbReference>
<organism evidence="6 7">
    <name type="scientific">Scleropages formosus</name>
    <name type="common">Asian bonytongue</name>
    <name type="synonym">Osteoglossum formosum</name>
    <dbReference type="NCBI Taxonomy" id="113540"/>
    <lineage>
        <taxon>Eukaryota</taxon>
        <taxon>Metazoa</taxon>
        <taxon>Chordata</taxon>
        <taxon>Craniata</taxon>
        <taxon>Vertebrata</taxon>
        <taxon>Euteleostomi</taxon>
        <taxon>Actinopterygii</taxon>
        <taxon>Neopterygii</taxon>
        <taxon>Teleostei</taxon>
        <taxon>Osteoglossocephala</taxon>
        <taxon>Osteoglossomorpha</taxon>
        <taxon>Osteoglossiformes</taxon>
        <taxon>Osteoglossidae</taxon>
        <taxon>Scleropages</taxon>
    </lineage>
</organism>
<reference evidence="6 7" key="1">
    <citation type="submission" date="2015-08" db="EMBL/GenBank/DDBJ databases">
        <title>The genome of the Asian arowana (Scleropages formosus).</title>
        <authorList>
            <person name="Tan M.H."/>
            <person name="Gan H.M."/>
            <person name="Croft L.J."/>
            <person name="Austin C.M."/>
        </authorList>
    </citation>
    <scope>NUCLEOTIDE SEQUENCE [LARGE SCALE GENOMIC DNA]</scope>
    <source>
        <strain evidence="6">Aro1</strain>
    </source>
</reference>
<gene>
    <name evidence="6" type="ORF">Z043_112704</name>
</gene>
<dbReference type="EMBL" id="JARO02004395">
    <property type="protein sequence ID" value="KPP68605.1"/>
    <property type="molecule type" value="Genomic_DNA"/>
</dbReference>
<comment type="subcellular location">
    <subcellularLocation>
        <location evidence="2">Cytoplasm</location>
    </subcellularLocation>
    <subcellularLocation>
        <location evidence="1">Photoreceptor inner segment</location>
    </subcellularLocation>
</comment>
<evidence type="ECO:0000256" key="2">
    <source>
        <dbReference type="ARBA" id="ARBA00004496"/>
    </source>
</evidence>
<dbReference type="AlphaFoldDB" id="A0A0P7U382"/>
<accession>A0A0P7U382</accession>
<evidence type="ECO:0000256" key="3">
    <source>
        <dbReference type="ARBA" id="ARBA00022490"/>
    </source>
</evidence>
<sequence>TKKAVPGEGDDAEDIDALLEDILDDDYDCDALNLDLEVEIKPETFGSKDSSSNHYTTSCLYYSAPLGLMFPHFGDPEVLVDLPNAHFGPRAGGGGAALYLPTISSLRITHLLPLDQKGLGSSPTLDQGTTYPDLAHSDMTLPYNRLVEVCACYTFISSTFTPRTFDRRACDQLRCTSCDFRVATFDDCEWDPSCDYLFFRNNMPSCEKLRAKLKRRRGMRAYACQCSWCSVVALGDVSQQPQLKWVCGKHEA</sequence>
<keyword evidence="3" id="KW-0963">Cytoplasm</keyword>
<feature type="non-terminal residue" evidence="6">
    <location>
        <position position="1"/>
    </location>
</feature>
<dbReference type="GO" id="GO:0005829">
    <property type="term" value="C:cytosol"/>
    <property type="evidence" value="ECO:0007669"/>
    <property type="project" value="TreeGrafter"/>
</dbReference>
<evidence type="ECO:0000313" key="7">
    <source>
        <dbReference type="Proteomes" id="UP000034805"/>
    </source>
</evidence>
<evidence type="ECO:0000313" key="6">
    <source>
        <dbReference type="EMBL" id="KPP68605.1"/>
    </source>
</evidence>
<dbReference type="GO" id="GO:0001917">
    <property type="term" value="C:photoreceptor inner segment"/>
    <property type="evidence" value="ECO:0007669"/>
    <property type="project" value="UniProtKB-SubCell"/>
</dbReference>
<proteinExistence type="predicted"/>
<protein>
    <recommendedName>
        <fullName evidence="5">Cilia- and flagella-associated protein 418</fullName>
    </recommendedName>
</protein>
<dbReference type="Proteomes" id="UP000034805">
    <property type="component" value="Unassembled WGS sequence"/>
</dbReference>
<evidence type="ECO:0000256" key="5">
    <source>
        <dbReference type="ARBA" id="ARBA00026215"/>
    </source>
</evidence>
<evidence type="ECO:0000256" key="1">
    <source>
        <dbReference type="ARBA" id="ARBA00004437"/>
    </source>
</evidence>
<comment type="function">
    <text evidence="4">May be involved in photoreceptor outer segment disk morphogenesis.</text>
</comment>
<evidence type="ECO:0000256" key="4">
    <source>
        <dbReference type="ARBA" id="ARBA00024819"/>
    </source>
</evidence>
<dbReference type="InterPro" id="IPR029239">
    <property type="entry name" value="CFAP418"/>
</dbReference>